<evidence type="ECO:0000256" key="2">
    <source>
        <dbReference type="ARBA" id="ARBA00022643"/>
    </source>
</evidence>
<dbReference type="InterPro" id="IPR005025">
    <property type="entry name" value="FMN_Rdtase-like_dom"/>
</dbReference>
<dbReference type="Gene3D" id="3.40.50.360">
    <property type="match status" value="1"/>
</dbReference>
<dbReference type="RefSeq" id="WP_271191878.1">
    <property type="nucleotide sequence ID" value="NZ_CP115667.1"/>
</dbReference>
<accession>A0ABY7QU85</accession>
<dbReference type="PANTHER" id="PTHR43278:SF2">
    <property type="entry name" value="IRON-SULFUR FLAVOPROTEIN"/>
    <property type="match status" value="1"/>
</dbReference>
<dbReference type="PANTHER" id="PTHR43278">
    <property type="entry name" value="NAD(P)H-DEPENDENT FMN-CONTAINING OXIDOREDUCTASE YWQN-RELATED"/>
    <property type="match status" value="1"/>
</dbReference>
<evidence type="ECO:0000259" key="3">
    <source>
        <dbReference type="Pfam" id="PF03358"/>
    </source>
</evidence>
<dbReference type="Proteomes" id="UP001210339">
    <property type="component" value="Chromosome"/>
</dbReference>
<dbReference type="InterPro" id="IPR029039">
    <property type="entry name" value="Flavoprotein-like_sf"/>
</dbReference>
<sequence>MKVLALMGAMRRHHNTEDALDIFLETHCRGDEVEKVILKDLNIVDCLSCNGCQKAPRCVVQDDMTALYPKFEAADLVIFAAPIYFNSIAGVAKLFVDRLQVYWSRKFILKLEPIAPRIGVAIICGGAEKEVNQFVGTEAVLNHYFKVSSFKTNYTFEVANTDDEAVRDSDKYKEMIQTRCKPGTYRVTGDGIYDYKPIY</sequence>
<keyword evidence="2" id="KW-0288">FMN</keyword>
<feature type="domain" description="NADPH-dependent FMN reductase-like" evidence="3">
    <location>
        <begin position="1"/>
        <end position="106"/>
    </location>
</feature>
<organism evidence="4 5">
    <name type="scientific">Peptoniphilus equinus</name>
    <dbReference type="NCBI Taxonomy" id="3016343"/>
    <lineage>
        <taxon>Bacteria</taxon>
        <taxon>Bacillati</taxon>
        <taxon>Bacillota</taxon>
        <taxon>Tissierellia</taxon>
        <taxon>Tissierellales</taxon>
        <taxon>Peptoniphilaceae</taxon>
        <taxon>Peptoniphilus</taxon>
    </lineage>
</organism>
<gene>
    <name evidence="4" type="ORF">O6R05_02055</name>
</gene>
<keyword evidence="5" id="KW-1185">Reference proteome</keyword>
<proteinExistence type="predicted"/>
<dbReference type="InterPro" id="IPR051796">
    <property type="entry name" value="ISF_SsuE-like"/>
</dbReference>
<evidence type="ECO:0000313" key="4">
    <source>
        <dbReference type="EMBL" id="WBW50347.1"/>
    </source>
</evidence>
<dbReference type="Pfam" id="PF03358">
    <property type="entry name" value="FMN_red"/>
    <property type="match status" value="1"/>
</dbReference>
<keyword evidence="1" id="KW-0285">Flavoprotein</keyword>
<name>A0ABY7QU85_9FIRM</name>
<protein>
    <submittedName>
        <fullName evidence="4">Flavodoxin family protein</fullName>
    </submittedName>
</protein>
<evidence type="ECO:0000313" key="5">
    <source>
        <dbReference type="Proteomes" id="UP001210339"/>
    </source>
</evidence>
<dbReference type="EMBL" id="CP115667">
    <property type="protein sequence ID" value="WBW50347.1"/>
    <property type="molecule type" value="Genomic_DNA"/>
</dbReference>
<evidence type="ECO:0000256" key="1">
    <source>
        <dbReference type="ARBA" id="ARBA00022630"/>
    </source>
</evidence>
<dbReference type="SUPFAM" id="SSF52218">
    <property type="entry name" value="Flavoproteins"/>
    <property type="match status" value="1"/>
</dbReference>
<reference evidence="4 5" key="1">
    <citation type="submission" date="2023-01" db="EMBL/GenBank/DDBJ databases">
        <authorList>
            <person name="Lee S.H."/>
            <person name="Jung H.S."/>
            <person name="Yun J.U."/>
        </authorList>
    </citation>
    <scope>NUCLEOTIDE SEQUENCE [LARGE SCALE GENOMIC DNA]</scope>
    <source>
        <strain evidence="4 5">CBA3646</strain>
    </source>
</reference>